<dbReference type="GO" id="GO:0016813">
    <property type="term" value="F:hydrolase activity, acting on carbon-nitrogen (but not peptide) bonds, in linear amidines"/>
    <property type="evidence" value="ECO:0007669"/>
    <property type="project" value="UniProtKB-ARBA"/>
</dbReference>
<dbReference type="STRING" id="1048983.EL17_11905"/>
<evidence type="ECO:0000313" key="2">
    <source>
        <dbReference type="EMBL" id="KEO73598.1"/>
    </source>
</evidence>
<evidence type="ECO:0008006" key="4">
    <source>
        <dbReference type="Google" id="ProtNLM"/>
    </source>
</evidence>
<dbReference type="SUPFAM" id="SSF52768">
    <property type="entry name" value="Arginase/deacetylase"/>
    <property type="match status" value="1"/>
</dbReference>
<keyword evidence="3" id="KW-1185">Reference proteome</keyword>
<evidence type="ECO:0000256" key="1">
    <source>
        <dbReference type="PROSITE-ProRule" id="PRU00742"/>
    </source>
</evidence>
<accession>A0A074L1A4</accession>
<dbReference type="eggNOG" id="COG0010">
    <property type="taxonomic scope" value="Bacteria"/>
</dbReference>
<protein>
    <recommendedName>
        <fullName evidence="4">Arginase</fullName>
    </recommendedName>
</protein>
<gene>
    <name evidence="2" type="ORF">EL17_11905</name>
</gene>
<dbReference type="CDD" id="cd09988">
    <property type="entry name" value="Formimidoylglutamase"/>
    <property type="match status" value="1"/>
</dbReference>
<dbReference type="PROSITE" id="PS51409">
    <property type="entry name" value="ARGINASE_2"/>
    <property type="match status" value="1"/>
</dbReference>
<sequence length="332" mass="36964">MDHFQYFSTEDILPRVKLRGHEVKLGQYVKVGFEGKKFVIIGIPESIGVKGNHGIGGTESLWEAFLDSFLNIQSTNRFTGDEVSILGYFDFKGLLEGSELPIDSYRKAVEAIDQEVYLVVREIIVKHKIPIIIGGGHNNCFPIISGVNDGFLDLEKIAKKGINVINLDAHSDFRPIEGRHSGNGFRYAFEKGIMKKYAIIGLHENYNSQALIEEMSHKAAIIFSMWEDIFLRGMISYPEAVHQAISFTKGNYTGIELDMDAIEGVLSSAMTPSGISSKHARQYVYQTGMLCQVAYLHLCEGAIVLDNGQRDSGTGKLVSYLVSDFIKAHVNF</sequence>
<name>A0A074L1A4_9BACT</name>
<dbReference type="GO" id="GO:0046872">
    <property type="term" value="F:metal ion binding"/>
    <property type="evidence" value="ECO:0007669"/>
    <property type="project" value="InterPro"/>
</dbReference>
<dbReference type="InterPro" id="IPR006035">
    <property type="entry name" value="Ureohydrolase"/>
</dbReference>
<dbReference type="RefSeq" id="WP_035074470.1">
    <property type="nucleotide sequence ID" value="NZ_JMIH01000021.1"/>
</dbReference>
<dbReference type="Pfam" id="PF00491">
    <property type="entry name" value="Arginase"/>
    <property type="match status" value="1"/>
</dbReference>
<comment type="similarity">
    <text evidence="1">Belongs to the arginase family.</text>
</comment>
<evidence type="ECO:0000313" key="3">
    <source>
        <dbReference type="Proteomes" id="UP000027821"/>
    </source>
</evidence>
<organism evidence="2 3">
    <name type="scientific">Anditalea andensis</name>
    <dbReference type="NCBI Taxonomy" id="1048983"/>
    <lineage>
        <taxon>Bacteria</taxon>
        <taxon>Pseudomonadati</taxon>
        <taxon>Bacteroidota</taxon>
        <taxon>Cytophagia</taxon>
        <taxon>Cytophagales</taxon>
        <taxon>Cytophagaceae</taxon>
        <taxon>Anditalea</taxon>
    </lineage>
</organism>
<dbReference type="EMBL" id="JMIH01000021">
    <property type="protein sequence ID" value="KEO73598.1"/>
    <property type="molecule type" value="Genomic_DNA"/>
</dbReference>
<reference evidence="2 3" key="1">
    <citation type="submission" date="2014-04" db="EMBL/GenBank/DDBJ databases">
        <title>Characterization and application of a salt tolerant electro-active bacterium.</title>
        <authorList>
            <person name="Yang L."/>
            <person name="Wei S."/>
            <person name="Tay Q.X.M."/>
        </authorList>
    </citation>
    <scope>NUCLEOTIDE SEQUENCE [LARGE SCALE GENOMIC DNA]</scope>
    <source>
        <strain evidence="2 3">LY1</strain>
    </source>
</reference>
<dbReference type="AlphaFoldDB" id="A0A074L1A4"/>
<dbReference type="Gene3D" id="3.40.800.10">
    <property type="entry name" value="Ureohydrolase domain"/>
    <property type="match status" value="1"/>
</dbReference>
<dbReference type="InterPro" id="IPR023696">
    <property type="entry name" value="Ureohydrolase_dom_sf"/>
</dbReference>
<comment type="caution">
    <text evidence="2">The sequence shown here is derived from an EMBL/GenBank/DDBJ whole genome shotgun (WGS) entry which is preliminary data.</text>
</comment>
<proteinExistence type="inferred from homology"/>
<dbReference type="Proteomes" id="UP000027821">
    <property type="component" value="Unassembled WGS sequence"/>
</dbReference>